<dbReference type="Proteomes" id="UP000177913">
    <property type="component" value="Unassembled WGS sequence"/>
</dbReference>
<accession>A0A1F7GZZ3</accession>
<evidence type="ECO:0000313" key="2">
    <source>
        <dbReference type="EMBL" id="OGK24405.1"/>
    </source>
</evidence>
<reference evidence="2 3" key="1">
    <citation type="journal article" date="2016" name="Nat. Commun.">
        <title>Thousands of microbial genomes shed light on interconnected biogeochemical processes in an aquifer system.</title>
        <authorList>
            <person name="Anantharaman K."/>
            <person name="Brown C.T."/>
            <person name="Hug L.A."/>
            <person name="Sharon I."/>
            <person name="Castelle C.J."/>
            <person name="Probst A.J."/>
            <person name="Thomas B.C."/>
            <person name="Singh A."/>
            <person name="Wilkins M.J."/>
            <person name="Karaoz U."/>
            <person name="Brodie E.L."/>
            <person name="Williams K.H."/>
            <person name="Hubbard S.S."/>
            <person name="Banfield J.F."/>
        </authorList>
    </citation>
    <scope>NUCLEOTIDE SEQUENCE [LARGE SCALE GENOMIC DNA]</scope>
</reference>
<name>A0A1F7GZZ3_9BACT</name>
<feature type="domain" description="PIN" evidence="1">
    <location>
        <begin position="5"/>
        <end position="136"/>
    </location>
</feature>
<gene>
    <name evidence="2" type="ORF">A3C25_06050</name>
</gene>
<organism evidence="2 3">
    <name type="scientific">Candidatus Roizmanbacteria bacterium RIFCSPHIGHO2_02_FULL_38_11</name>
    <dbReference type="NCBI Taxonomy" id="1802039"/>
    <lineage>
        <taxon>Bacteria</taxon>
        <taxon>Candidatus Roizmaniibacteriota</taxon>
    </lineage>
</organism>
<dbReference type="PANTHER" id="PTHR38826">
    <property type="entry name" value="RIBONUCLEASE VAPC13"/>
    <property type="match status" value="1"/>
</dbReference>
<dbReference type="InterPro" id="IPR002716">
    <property type="entry name" value="PIN_dom"/>
</dbReference>
<proteinExistence type="predicted"/>
<comment type="caution">
    <text evidence="2">The sequence shown here is derived from an EMBL/GenBank/DDBJ whole genome shotgun (WGS) entry which is preliminary data.</text>
</comment>
<dbReference type="PANTHER" id="PTHR38826:SF5">
    <property type="entry name" value="RIBONUCLEASE VAPC13"/>
    <property type="match status" value="1"/>
</dbReference>
<dbReference type="InterPro" id="IPR052106">
    <property type="entry name" value="PINc/VapC_TA"/>
</dbReference>
<dbReference type="InterPro" id="IPR029060">
    <property type="entry name" value="PIN-like_dom_sf"/>
</dbReference>
<evidence type="ECO:0000313" key="3">
    <source>
        <dbReference type="Proteomes" id="UP000177913"/>
    </source>
</evidence>
<dbReference type="AlphaFoldDB" id="A0A1F7GZZ3"/>
<sequence length="146" mass="17025">MSQCYLDANFLVFLKNENAPQHREVLTKLANLIKRKVYIFVSPLVIDEFIHAMLFSVKRRAKFDKEIFNLKNALKEILDLPFLRIIGTPIDSNSQLMILDIMIKYDLKPRDSYHLLIMLANSIDTFATFDTDFKKVFASKLILPLD</sequence>
<dbReference type="Pfam" id="PF01850">
    <property type="entry name" value="PIN"/>
    <property type="match status" value="1"/>
</dbReference>
<evidence type="ECO:0000259" key="1">
    <source>
        <dbReference type="Pfam" id="PF01850"/>
    </source>
</evidence>
<dbReference type="EMBL" id="MFZO01000034">
    <property type="protein sequence ID" value="OGK24405.1"/>
    <property type="molecule type" value="Genomic_DNA"/>
</dbReference>
<protein>
    <recommendedName>
        <fullName evidence="1">PIN domain-containing protein</fullName>
    </recommendedName>
</protein>
<dbReference type="SUPFAM" id="SSF88723">
    <property type="entry name" value="PIN domain-like"/>
    <property type="match status" value="1"/>
</dbReference>
<dbReference type="Gene3D" id="3.40.50.1010">
    <property type="entry name" value="5'-nuclease"/>
    <property type="match status" value="1"/>
</dbReference>